<dbReference type="KEGG" id="ehx:EMIHUDRAFT_219775"/>
<dbReference type="Proteomes" id="UP000013827">
    <property type="component" value="Unassembled WGS sequence"/>
</dbReference>
<name>A0A0D3I3A0_EMIH1</name>
<proteinExistence type="predicted"/>
<dbReference type="AlphaFoldDB" id="A0A0D3I3A0"/>
<keyword evidence="2" id="KW-1185">Reference proteome</keyword>
<dbReference type="PaxDb" id="2903-EOD05735"/>
<protein>
    <submittedName>
        <fullName evidence="1">Uncharacterized protein</fullName>
    </submittedName>
</protein>
<accession>A0A0D3I3A0</accession>
<dbReference type="HOGENOM" id="CLU_889762_0_0_1"/>
<reference evidence="2" key="1">
    <citation type="journal article" date="2013" name="Nature">
        <title>Pan genome of the phytoplankton Emiliania underpins its global distribution.</title>
        <authorList>
            <person name="Read B.A."/>
            <person name="Kegel J."/>
            <person name="Klute M.J."/>
            <person name="Kuo A."/>
            <person name="Lefebvre S.C."/>
            <person name="Maumus F."/>
            <person name="Mayer C."/>
            <person name="Miller J."/>
            <person name="Monier A."/>
            <person name="Salamov A."/>
            <person name="Young J."/>
            <person name="Aguilar M."/>
            <person name="Claverie J.M."/>
            <person name="Frickenhaus S."/>
            <person name="Gonzalez K."/>
            <person name="Herman E.K."/>
            <person name="Lin Y.C."/>
            <person name="Napier J."/>
            <person name="Ogata H."/>
            <person name="Sarno A.F."/>
            <person name="Shmutz J."/>
            <person name="Schroeder D."/>
            <person name="de Vargas C."/>
            <person name="Verret F."/>
            <person name="von Dassow P."/>
            <person name="Valentin K."/>
            <person name="Van de Peer Y."/>
            <person name="Wheeler G."/>
            <person name="Dacks J.B."/>
            <person name="Delwiche C.F."/>
            <person name="Dyhrman S.T."/>
            <person name="Glockner G."/>
            <person name="John U."/>
            <person name="Richards T."/>
            <person name="Worden A.Z."/>
            <person name="Zhang X."/>
            <person name="Grigoriev I.V."/>
            <person name="Allen A.E."/>
            <person name="Bidle K."/>
            <person name="Borodovsky M."/>
            <person name="Bowler C."/>
            <person name="Brownlee C."/>
            <person name="Cock J.M."/>
            <person name="Elias M."/>
            <person name="Gladyshev V.N."/>
            <person name="Groth M."/>
            <person name="Guda C."/>
            <person name="Hadaegh A."/>
            <person name="Iglesias-Rodriguez M.D."/>
            <person name="Jenkins J."/>
            <person name="Jones B.M."/>
            <person name="Lawson T."/>
            <person name="Leese F."/>
            <person name="Lindquist E."/>
            <person name="Lobanov A."/>
            <person name="Lomsadze A."/>
            <person name="Malik S.B."/>
            <person name="Marsh M.E."/>
            <person name="Mackinder L."/>
            <person name="Mock T."/>
            <person name="Mueller-Roeber B."/>
            <person name="Pagarete A."/>
            <person name="Parker M."/>
            <person name="Probert I."/>
            <person name="Quesneville H."/>
            <person name="Raines C."/>
            <person name="Rensing S.A."/>
            <person name="Riano-Pachon D.M."/>
            <person name="Richier S."/>
            <person name="Rokitta S."/>
            <person name="Shiraiwa Y."/>
            <person name="Soanes D.M."/>
            <person name="van der Giezen M."/>
            <person name="Wahlund T.M."/>
            <person name="Williams B."/>
            <person name="Wilson W."/>
            <person name="Wolfe G."/>
            <person name="Wurch L.L."/>
        </authorList>
    </citation>
    <scope>NUCLEOTIDE SEQUENCE</scope>
</reference>
<sequence length="313" mass="34714">MPDANAWLPLTKFPPLQGFAAAASCEASRTPPLVTTFAYGHQLTAEASHRFMGTLRLAGYKGAITIFVGGDAWRTDAELQAAWARYGARHKPMEPLLGDEREAQGKRRNLYVWIQRPWLAAGECRRGGHCHCLIADFRDIYFQADPMARYPRGSDLVLFGEAQTYGQSGHTGQWIKRCFGHMALRRMKNETIICAGTIAGTPWGLSTLGAQMNATFHERMHTLKWRSQSGCIDQGVMDYLLFRLRHTTPLINRSEASPFWSLAGSTTIQERGRGGMVNTVGKLITEGSLRLGEDGLDARGFGHLACMRGPTRV</sequence>
<dbReference type="EnsemblProtists" id="EOD05735">
    <property type="protein sequence ID" value="EOD05735"/>
    <property type="gene ID" value="EMIHUDRAFT_219775"/>
</dbReference>
<organism evidence="1 2">
    <name type="scientific">Emiliania huxleyi (strain CCMP1516)</name>
    <dbReference type="NCBI Taxonomy" id="280463"/>
    <lineage>
        <taxon>Eukaryota</taxon>
        <taxon>Haptista</taxon>
        <taxon>Haptophyta</taxon>
        <taxon>Prymnesiophyceae</taxon>
        <taxon>Isochrysidales</taxon>
        <taxon>Noelaerhabdaceae</taxon>
        <taxon>Emiliania</taxon>
    </lineage>
</organism>
<evidence type="ECO:0000313" key="1">
    <source>
        <dbReference type="EnsemblProtists" id="EOD05735"/>
    </source>
</evidence>
<reference evidence="1" key="2">
    <citation type="submission" date="2024-10" db="UniProtKB">
        <authorList>
            <consortium name="EnsemblProtists"/>
        </authorList>
    </citation>
    <scope>IDENTIFICATION</scope>
</reference>
<dbReference type="RefSeq" id="XP_005758164.1">
    <property type="nucleotide sequence ID" value="XM_005758107.1"/>
</dbReference>
<evidence type="ECO:0000313" key="2">
    <source>
        <dbReference type="Proteomes" id="UP000013827"/>
    </source>
</evidence>
<dbReference type="GeneID" id="17251968"/>